<evidence type="ECO:0000313" key="4">
    <source>
        <dbReference type="Proteomes" id="UP000541185"/>
    </source>
</evidence>
<comment type="caution">
    <text evidence="3">The sequence shown here is derived from an EMBL/GenBank/DDBJ whole genome shotgun (WGS) entry which is preliminary data.</text>
</comment>
<reference evidence="3 4" key="1">
    <citation type="submission" date="2020-04" db="EMBL/GenBank/DDBJ databases">
        <title>Ramlibacter sp. G-1-2-2 isolated from soil.</title>
        <authorList>
            <person name="Dahal R.H."/>
        </authorList>
    </citation>
    <scope>NUCLEOTIDE SEQUENCE [LARGE SCALE GENOMIC DNA]</scope>
    <source>
        <strain evidence="3 4">G-1-2-2</strain>
    </source>
</reference>
<evidence type="ECO:0000259" key="2">
    <source>
        <dbReference type="Pfam" id="PF00149"/>
    </source>
</evidence>
<protein>
    <submittedName>
        <fullName evidence="3">Metallophosphoesterase</fullName>
    </submittedName>
</protein>
<dbReference type="InterPro" id="IPR029052">
    <property type="entry name" value="Metallo-depent_PP-like"/>
</dbReference>
<accession>A0A848H1H5</accession>
<feature type="chain" id="PRO_5032421785" evidence="1">
    <location>
        <begin position="23"/>
        <end position="457"/>
    </location>
</feature>
<dbReference type="AlphaFoldDB" id="A0A848H1H5"/>
<dbReference type="InterPro" id="IPR004843">
    <property type="entry name" value="Calcineurin-like_PHP"/>
</dbReference>
<sequence>MLLRVKLFAALFAALVSAAALLGGCASVGEPDPQFAWVQWTGAAQPQVRLVPAGAQCPPLEVDGQLVTMHMRAAAGAPSSPTRPAWDASVCEAAVPPGASELRVGSQRLPVPAPQARRIVLLGDSGCRIAPGVAQACDDAEAWPFARVAAAAAATRPDLVVHLGDYHYREAPCPPGTSGCAGSPYGFAWEPWRADFFVPAAPLLAAAPWVFVRGNHEECARAGQGWARLLAPGPFDAQRSCDDPRNDGVADYASPYAVPIGAGVQLLIVDSAVAGNTPLNPQNPQDALTQKQYAQDMRDLTRLAAPPGVRSWFISHHPVLGFAANGTGLFPGNPALQQALRGVNGPVLFPAGVQLALHGHVHLFEALSFAQDEPPTLVAGHAGTKLDTDLPQAALQGASPAPGVQVREALHAQRFGFVLLENTGPDTWTLSAFGTDGSVSAQCKLGPARAFRCTPAR</sequence>
<dbReference type="GO" id="GO:0016787">
    <property type="term" value="F:hydrolase activity"/>
    <property type="evidence" value="ECO:0007669"/>
    <property type="project" value="InterPro"/>
</dbReference>
<gene>
    <name evidence="3" type="ORF">HHL11_11620</name>
</gene>
<dbReference type="Pfam" id="PF00149">
    <property type="entry name" value="Metallophos"/>
    <property type="match status" value="1"/>
</dbReference>
<dbReference type="SUPFAM" id="SSF56300">
    <property type="entry name" value="Metallo-dependent phosphatases"/>
    <property type="match status" value="1"/>
</dbReference>
<organism evidence="3 4">
    <name type="scientific">Ramlibacter agri</name>
    <dbReference type="NCBI Taxonomy" id="2728837"/>
    <lineage>
        <taxon>Bacteria</taxon>
        <taxon>Pseudomonadati</taxon>
        <taxon>Pseudomonadota</taxon>
        <taxon>Betaproteobacteria</taxon>
        <taxon>Burkholderiales</taxon>
        <taxon>Comamonadaceae</taxon>
        <taxon>Ramlibacter</taxon>
    </lineage>
</organism>
<feature type="signal peptide" evidence="1">
    <location>
        <begin position="1"/>
        <end position="22"/>
    </location>
</feature>
<keyword evidence="1" id="KW-0732">Signal</keyword>
<evidence type="ECO:0000256" key="1">
    <source>
        <dbReference type="SAM" id="SignalP"/>
    </source>
</evidence>
<evidence type="ECO:0000313" key="3">
    <source>
        <dbReference type="EMBL" id="NML44404.1"/>
    </source>
</evidence>
<dbReference type="Proteomes" id="UP000541185">
    <property type="component" value="Unassembled WGS sequence"/>
</dbReference>
<feature type="domain" description="Calcineurin-like phosphoesterase" evidence="2">
    <location>
        <begin position="118"/>
        <end position="362"/>
    </location>
</feature>
<dbReference type="EMBL" id="JABBFX010000001">
    <property type="protein sequence ID" value="NML44404.1"/>
    <property type="molecule type" value="Genomic_DNA"/>
</dbReference>
<dbReference type="Gene3D" id="3.60.21.10">
    <property type="match status" value="1"/>
</dbReference>
<proteinExistence type="predicted"/>
<name>A0A848H1H5_9BURK</name>
<keyword evidence="4" id="KW-1185">Reference proteome</keyword>
<dbReference type="PROSITE" id="PS51257">
    <property type="entry name" value="PROKAR_LIPOPROTEIN"/>
    <property type="match status" value="1"/>
</dbReference>